<feature type="domain" description="Histidine kinase" evidence="13">
    <location>
        <begin position="224"/>
        <end position="426"/>
    </location>
</feature>
<proteinExistence type="predicted"/>
<evidence type="ECO:0000256" key="6">
    <source>
        <dbReference type="ARBA" id="ARBA00022692"/>
    </source>
</evidence>
<keyword evidence="10 12" id="KW-0472">Membrane</keyword>
<dbReference type="InterPro" id="IPR036890">
    <property type="entry name" value="HATPase_C_sf"/>
</dbReference>
<dbReference type="Proteomes" id="UP001250214">
    <property type="component" value="Unassembled WGS sequence"/>
</dbReference>
<comment type="caution">
    <text evidence="14">The sequence shown here is derived from an EMBL/GenBank/DDBJ whole genome shotgun (WGS) entry which is preliminary data.</text>
</comment>
<evidence type="ECO:0000313" key="14">
    <source>
        <dbReference type="EMBL" id="MDS1270400.1"/>
    </source>
</evidence>
<reference evidence="15" key="1">
    <citation type="submission" date="2023-07" db="EMBL/GenBank/DDBJ databases">
        <title>Novel species in the genus Lipingzhangella isolated from Sambhar Salt Lake.</title>
        <authorList>
            <person name="Jiya N."/>
            <person name="Kajale S."/>
            <person name="Sharma A."/>
        </authorList>
    </citation>
    <scope>NUCLEOTIDE SEQUENCE [LARGE SCALE GENOMIC DNA]</scope>
    <source>
        <strain evidence="15">LS1_29</strain>
    </source>
</reference>
<dbReference type="GO" id="GO:0016301">
    <property type="term" value="F:kinase activity"/>
    <property type="evidence" value="ECO:0007669"/>
    <property type="project" value="UniProtKB-KW"/>
</dbReference>
<dbReference type="InterPro" id="IPR036097">
    <property type="entry name" value="HisK_dim/P_sf"/>
</dbReference>
<evidence type="ECO:0000256" key="12">
    <source>
        <dbReference type="SAM" id="Phobius"/>
    </source>
</evidence>
<dbReference type="PANTHER" id="PTHR45436:SF5">
    <property type="entry name" value="SENSOR HISTIDINE KINASE TRCS"/>
    <property type="match status" value="1"/>
</dbReference>
<evidence type="ECO:0000256" key="2">
    <source>
        <dbReference type="ARBA" id="ARBA00004236"/>
    </source>
</evidence>
<accession>A0ABU2H518</accession>
<evidence type="ECO:0000256" key="7">
    <source>
        <dbReference type="ARBA" id="ARBA00022777"/>
    </source>
</evidence>
<evidence type="ECO:0000256" key="1">
    <source>
        <dbReference type="ARBA" id="ARBA00000085"/>
    </source>
</evidence>
<dbReference type="InterPro" id="IPR005467">
    <property type="entry name" value="His_kinase_dom"/>
</dbReference>
<dbReference type="Gene3D" id="3.30.565.10">
    <property type="entry name" value="Histidine kinase-like ATPase, C-terminal domain"/>
    <property type="match status" value="1"/>
</dbReference>
<gene>
    <name evidence="14" type="ORF">RIF23_08845</name>
</gene>
<evidence type="ECO:0000256" key="5">
    <source>
        <dbReference type="ARBA" id="ARBA00022679"/>
    </source>
</evidence>
<evidence type="ECO:0000259" key="13">
    <source>
        <dbReference type="PROSITE" id="PS50109"/>
    </source>
</evidence>
<dbReference type="InterPro" id="IPR004358">
    <property type="entry name" value="Sig_transdc_His_kin-like_C"/>
</dbReference>
<comment type="subcellular location">
    <subcellularLocation>
        <location evidence="2">Cell membrane</location>
    </subcellularLocation>
</comment>
<dbReference type="EMBL" id="JAVLVT010000003">
    <property type="protein sequence ID" value="MDS1270400.1"/>
    <property type="molecule type" value="Genomic_DNA"/>
</dbReference>
<evidence type="ECO:0000256" key="10">
    <source>
        <dbReference type="ARBA" id="ARBA00023136"/>
    </source>
</evidence>
<keyword evidence="6 12" id="KW-0812">Transmembrane</keyword>
<name>A0ABU2H518_9ACTN</name>
<comment type="catalytic activity">
    <reaction evidence="1">
        <text>ATP + protein L-histidine = ADP + protein N-phospho-L-histidine.</text>
        <dbReference type="EC" id="2.7.13.3"/>
    </reaction>
</comment>
<evidence type="ECO:0000256" key="4">
    <source>
        <dbReference type="ARBA" id="ARBA00022553"/>
    </source>
</evidence>
<dbReference type="CDD" id="cd00082">
    <property type="entry name" value="HisKA"/>
    <property type="match status" value="1"/>
</dbReference>
<dbReference type="EC" id="2.7.13.3" evidence="3"/>
<keyword evidence="7 14" id="KW-0418">Kinase</keyword>
<evidence type="ECO:0000256" key="3">
    <source>
        <dbReference type="ARBA" id="ARBA00012438"/>
    </source>
</evidence>
<dbReference type="PANTHER" id="PTHR45436">
    <property type="entry name" value="SENSOR HISTIDINE KINASE YKOH"/>
    <property type="match status" value="1"/>
</dbReference>
<dbReference type="InterPro" id="IPR003661">
    <property type="entry name" value="HisK_dim/P_dom"/>
</dbReference>
<feature type="transmembrane region" description="Helical" evidence="12">
    <location>
        <begin position="140"/>
        <end position="161"/>
    </location>
</feature>
<dbReference type="Pfam" id="PF00512">
    <property type="entry name" value="HisKA"/>
    <property type="match status" value="1"/>
</dbReference>
<keyword evidence="5" id="KW-0808">Transferase</keyword>
<dbReference type="SMART" id="SM00387">
    <property type="entry name" value="HATPase_c"/>
    <property type="match status" value="1"/>
</dbReference>
<keyword evidence="4" id="KW-0597">Phosphoprotein</keyword>
<evidence type="ECO:0000256" key="11">
    <source>
        <dbReference type="SAM" id="MobiDB-lite"/>
    </source>
</evidence>
<keyword evidence="9" id="KW-0902">Two-component regulatory system</keyword>
<dbReference type="RefSeq" id="WP_310911913.1">
    <property type="nucleotide sequence ID" value="NZ_JAVLVT010000003.1"/>
</dbReference>
<dbReference type="SUPFAM" id="SSF47384">
    <property type="entry name" value="Homodimeric domain of signal transducing histidine kinase"/>
    <property type="match status" value="1"/>
</dbReference>
<dbReference type="InterPro" id="IPR050428">
    <property type="entry name" value="TCS_sensor_his_kinase"/>
</dbReference>
<dbReference type="PRINTS" id="PR00344">
    <property type="entry name" value="BCTRLSENSOR"/>
</dbReference>
<dbReference type="Pfam" id="PF02518">
    <property type="entry name" value="HATPase_c"/>
    <property type="match status" value="1"/>
</dbReference>
<dbReference type="InterPro" id="IPR003594">
    <property type="entry name" value="HATPase_dom"/>
</dbReference>
<evidence type="ECO:0000256" key="9">
    <source>
        <dbReference type="ARBA" id="ARBA00023012"/>
    </source>
</evidence>
<dbReference type="SUPFAM" id="SSF55874">
    <property type="entry name" value="ATPase domain of HSP90 chaperone/DNA topoisomerase II/histidine kinase"/>
    <property type="match status" value="1"/>
</dbReference>
<keyword evidence="8 12" id="KW-1133">Transmembrane helix</keyword>
<evidence type="ECO:0000256" key="8">
    <source>
        <dbReference type="ARBA" id="ARBA00022989"/>
    </source>
</evidence>
<protein>
    <recommendedName>
        <fullName evidence="3">histidine kinase</fullName>
        <ecNumber evidence="3">2.7.13.3</ecNumber>
    </recommendedName>
</protein>
<dbReference type="Gene3D" id="1.10.287.130">
    <property type="match status" value="1"/>
</dbReference>
<evidence type="ECO:0000313" key="15">
    <source>
        <dbReference type="Proteomes" id="UP001250214"/>
    </source>
</evidence>
<organism evidence="14 15">
    <name type="scientific">Lipingzhangella rawalii</name>
    <dbReference type="NCBI Taxonomy" id="2055835"/>
    <lineage>
        <taxon>Bacteria</taxon>
        <taxon>Bacillati</taxon>
        <taxon>Actinomycetota</taxon>
        <taxon>Actinomycetes</taxon>
        <taxon>Streptosporangiales</taxon>
        <taxon>Nocardiopsidaceae</taxon>
        <taxon>Lipingzhangella</taxon>
    </lineage>
</organism>
<dbReference type="SMART" id="SM00388">
    <property type="entry name" value="HisKA"/>
    <property type="match status" value="1"/>
</dbReference>
<sequence>MRRRLLFSTLLVTVIAVLLLGLPLGVLTHQTVLRDNTSQLQREAEAIAADIDGTAHIDTTSADPGNVPQLDLEHLTQVYPGRDIEITPSDGDATLRAGDWDRHTDGTRMSAPSASAESTSGARVVVWQDSREFRDRIASAWLGIASLSLLAIGGAVGLAMLQARRLTLPLVDLAATAERLGSGVVSPWGHRYGIPEVDRVAEVLDRSAERVAGLIASERHFATDASHQLRTPLTALSMRLEEIVAEANNPDTVREEGQAALAQTERLVETVERLLGRSRHTQHAEVAQVPLDEVLQGVAEEWTPVLARAGRNLRLSGDSGLTVRSVRSDVSQILGTLVENSVQHGAGTVTVHSVASGHTVRVEVSDEGRGVPPQLAPRIFDRAVSGGNGTGVGLALARHLAEAAGSRIELICNRPATFALFLPAEIPDLARDSGPV</sequence>
<dbReference type="PROSITE" id="PS50109">
    <property type="entry name" value="HIS_KIN"/>
    <property type="match status" value="1"/>
</dbReference>
<keyword evidence="15" id="KW-1185">Reference proteome</keyword>
<feature type="region of interest" description="Disordered" evidence="11">
    <location>
        <begin position="95"/>
        <end position="116"/>
    </location>
</feature>